<dbReference type="NCBIfam" id="NF002088">
    <property type="entry name" value="PRK00915.1-5"/>
    <property type="match status" value="1"/>
</dbReference>
<dbReference type="KEGG" id="plut:EI981_11670"/>
<dbReference type="InterPro" id="IPR013709">
    <property type="entry name" value="2-isopropylmalate_synth_dimer"/>
</dbReference>
<keyword evidence="11" id="KW-0963">Cytoplasm</keyword>
<dbReference type="GO" id="GO:0003985">
    <property type="term" value="F:acetyl-CoA C-acetyltransferase activity"/>
    <property type="evidence" value="ECO:0007669"/>
    <property type="project" value="UniProtKB-UniRule"/>
</dbReference>
<dbReference type="Proteomes" id="UP000270678">
    <property type="component" value="Chromosome"/>
</dbReference>
<evidence type="ECO:0000256" key="10">
    <source>
        <dbReference type="ARBA" id="ARBA00023304"/>
    </source>
</evidence>
<dbReference type="InterPro" id="IPR002034">
    <property type="entry name" value="AIPM/Hcit_synth_CS"/>
</dbReference>
<comment type="cofactor">
    <cofactor evidence="11">
        <name>Mn(2+)</name>
        <dbReference type="ChEBI" id="CHEBI:29035"/>
    </cofactor>
</comment>
<feature type="binding site" evidence="11">
    <location>
        <position position="203"/>
    </location>
    <ligand>
        <name>Mn(2+)</name>
        <dbReference type="ChEBI" id="CHEBI:29035"/>
    </ligand>
</feature>
<keyword evidence="10 11" id="KW-0100">Branched-chain amino acid biosynthesis</keyword>
<dbReference type="Pfam" id="PF22617">
    <property type="entry name" value="HCS_D2"/>
    <property type="match status" value="1"/>
</dbReference>
<dbReference type="InterPro" id="IPR005671">
    <property type="entry name" value="LeuA_bact_synth"/>
</dbReference>
<feature type="binding site" evidence="11">
    <location>
        <position position="237"/>
    </location>
    <ligand>
        <name>Mn(2+)</name>
        <dbReference type="ChEBI" id="CHEBI:29035"/>
    </ligand>
</feature>
<evidence type="ECO:0000256" key="8">
    <source>
        <dbReference type="ARBA" id="ARBA00022723"/>
    </source>
</evidence>
<dbReference type="PANTHER" id="PTHR10277:SF9">
    <property type="entry name" value="2-ISOPROPYLMALATE SYNTHASE 1, CHLOROPLASTIC-RELATED"/>
    <property type="match status" value="1"/>
</dbReference>
<keyword evidence="5 11" id="KW-0432">Leucine biosynthesis</keyword>
<keyword evidence="8 11" id="KW-0479">Metal-binding</keyword>
<dbReference type="SMART" id="SM00917">
    <property type="entry name" value="LeuA_dimer"/>
    <property type="match status" value="1"/>
</dbReference>
<dbReference type="GO" id="GO:0003852">
    <property type="term" value="F:2-isopropylmalate synthase activity"/>
    <property type="evidence" value="ECO:0007669"/>
    <property type="project" value="UniProtKB-UniRule"/>
</dbReference>
<organism evidence="13 14">
    <name type="scientific">Paenibacillus lutimineralis</name>
    <dbReference type="NCBI Taxonomy" id="2707005"/>
    <lineage>
        <taxon>Bacteria</taxon>
        <taxon>Bacillati</taxon>
        <taxon>Bacillota</taxon>
        <taxon>Bacilli</taxon>
        <taxon>Bacillales</taxon>
        <taxon>Paenibacillaceae</taxon>
        <taxon>Paenibacillus</taxon>
    </lineage>
</organism>
<evidence type="ECO:0000256" key="2">
    <source>
        <dbReference type="ARBA" id="ARBA00009396"/>
    </source>
</evidence>
<keyword evidence="13" id="KW-0012">Acyltransferase</keyword>
<keyword evidence="6 11" id="KW-0028">Amino-acid biosynthesis</keyword>
<feature type="domain" description="Pyruvate carboxyltransferase" evidence="12">
    <location>
        <begin position="4"/>
        <end position="266"/>
    </location>
</feature>
<dbReference type="PROSITE" id="PS00815">
    <property type="entry name" value="AIPM_HOMOCIT_SYNTH_1"/>
    <property type="match status" value="1"/>
</dbReference>
<comment type="pathway">
    <text evidence="1 11">Amino-acid biosynthesis; L-leucine biosynthesis; L-leucine from 3-methyl-2-oxobutanoate: step 1/4.</text>
</comment>
<evidence type="ECO:0000256" key="6">
    <source>
        <dbReference type="ARBA" id="ARBA00022605"/>
    </source>
</evidence>
<protein>
    <recommendedName>
        <fullName evidence="4 11">2-isopropylmalate synthase</fullName>
        <ecNumber evidence="3 11">2.3.3.13</ecNumber>
    </recommendedName>
    <alternativeName>
        <fullName evidence="11">Alpha-IPM synthase</fullName>
    </alternativeName>
    <alternativeName>
        <fullName evidence="11">Alpha-isopropylmalate synthase</fullName>
    </alternativeName>
</protein>
<evidence type="ECO:0000313" key="14">
    <source>
        <dbReference type="Proteomes" id="UP000270678"/>
    </source>
</evidence>
<evidence type="ECO:0000256" key="9">
    <source>
        <dbReference type="ARBA" id="ARBA00023211"/>
    </source>
</evidence>
<dbReference type="GO" id="GO:0005737">
    <property type="term" value="C:cytoplasm"/>
    <property type="evidence" value="ECO:0007669"/>
    <property type="project" value="UniProtKB-UniRule"/>
</dbReference>
<dbReference type="GO" id="GO:0030145">
    <property type="term" value="F:manganese ion binding"/>
    <property type="evidence" value="ECO:0007669"/>
    <property type="project" value="UniProtKB-UniRule"/>
</dbReference>
<dbReference type="Pfam" id="PF00682">
    <property type="entry name" value="HMGL-like"/>
    <property type="match status" value="1"/>
</dbReference>
<sequence>MRKIYVFDTTLRDGEQSPGVSLTTEEKVEIAIQLQKLGIDRIEAGFAAASPGEIESIRAVSRQVKNATLLSLARCHVKDIDAVVEALRDAEDPCLHLVLATSPIHREHKLHMDKAKILETAASAIRYGRKFFSKVEFSAEDASRTEIDFLCEVTKMAIDAGACVVNLPDTVGFATPEQFGNMFKMIKSSVPGIEKIQLSTHCHDDLGMATANTLAAIANGVDQFEGTINGIGERAGNTCLEEVALALETRSDYYGAKTSLNLSEIYRTSRMVSKLTGMSVPGNKAIVGVNAFAHESGIHQDGMLKNRSTYEIITPETIGASSSKLVLGKHSGRHAFKEKLIDLGYELNEEQLNIAFSKFKVLADRKKNILSEDIRALLDENMAEGPKPLTLDNIQVSYGNKTMPTAAVRIMKENGDMVEEAAVGNGSVDAVYQAIAKATGIIAELEDYTIHSVTHGTDAQGEVHVVLRQGEASASGRGVSTDIIEASAKAYLEAMNRLISRQDREKRREGNIVIY</sequence>
<dbReference type="InterPro" id="IPR050073">
    <property type="entry name" value="2-IPM_HCS-like"/>
</dbReference>
<feature type="binding site" evidence="11">
    <location>
        <position position="201"/>
    </location>
    <ligand>
        <name>Mn(2+)</name>
        <dbReference type="ChEBI" id="CHEBI:29035"/>
    </ligand>
</feature>
<evidence type="ECO:0000256" key="5">
    <source>
        <dbReference type="ARBA" id="ARBA00022430"/>
    </source>
</evidence>
<dbReference type="NCBIfam" id="NF002086">
    <property type="entry name" value="PRK00915.1-3"/>
    <property type="match status" value="1"/>
</dbReference>
<dbReference type="InterPro" id="IPR013785">
    <property type="entry name" value="Aldolase_TIM"/>
</dbReference>
<evidence type="ECO:0000259" key="12">
    <source>
        <dbReference type="PROSITE" id="PS50991"/>
    </source>
</evidence>
<feature type="region of interest" description="Regulatory domain" evidence="11">
    <location>
        <begin position="390"/>
        <end position="515"/>
    </location>
</feature>
<dbReference type="FunFam" id="3.30.160.270:FF:000003">
    <property type="entry name" value="2-isopropylmalate synthase"/>
    <property type="match status" value="1"/>
</dbReference>
<dbReference type="OrthoDB" id="9804858at2"/>
<dbReference type="FunFam" id="1.10.238.260:FF:000001">
    <property type="entry name" value="2-isopropylmalate synthase"/>
    <property type="match status" value="1"/>
</dbReference>
<dbReference type="EMBL" id="CP034346">
    <property type="protein sequence ID" value="AZS15057.1"/>
    <property type="molecule type" value="Genomic_DNA"/>
</dbReference>
<dbReference type="UniPathway" id="UPA00048">
    <property type="reaction ID" value="UER00070"/>
</dbReference>
<dbReference type="PROSITE" id="PS50991">
    <property type="entry name" value="PYR_CT"/>
    <property type="match status" value="1"/>
</dbReference>
<dbReference type="EC" id="2.3.3.13" evidence="3 11"/>
<keyword evidence="14" id="KW-1185">Reference proteome</keyword>
<evidence type="ECO:0000256" key="11">
    <source>
        <dbReference type="HAMAP-Rule" id="MF_01025"/>
    </source>
</evidence>
<dbReference type="InterPro" id="IPR036230">
    <property type="entry name" value="LeuA_allosteric_dom_sf"/>
</dbReference>
<evidence type="ECO:0000256" key="7">
    <source>
        <dbReference type="ARBA" id="ARBA00022679"/>
    </source>
</evidence>
<evidence type="ECO:0000313" key="13">
    <source>
        <dbReference type="EMBL" id="AZS15057.1"/>
    </source>
</evidence>
<comment type="function">
    <text evidence="11">Catalyzes the condensation of the acetyl group of acetyl-CoA with 3-methyl-2-oxobutanoate (2-ketoisovalerate) to form 3-carboxy-3-hydroxy-4-methylpentanoate (2-isopropylmalate).</text>
</comment>
<accession>A0A3Q9I8L8</accession>
<dbReference type="SUPFAM" id="SSF110921">
    <property type="entry name" value="2-isopropylmalate synthase LeuA, allosteric (dimerisation) domain"/>
    <property type="match status" value="1"/>
</dbReference>
<dbReference type="SUPFAM" id="SSF51569">
    <property type="entry name" value="Aldolase"/>
    <property type="match status" value="1"/>
</dbReference>
<dbReference type="PROSITE" id="PS00816">
    <property type="entry name" value="AIPM_HOMOCIT_SYNTH_2"/>
    <property type="match status" value="1"/>
</dbReference>
<keyword evidence="7 11" id="KW-0808">Transferase</keyword>
<comment type="similarity">
    <text evidence="2 11">Belongs to the alpha-IPM synthase/homocitrate synthase family. LeuA type 1 subfamily.</text>
</comment>
<dbReference type="GO" id="GO:0009098">
    <property type="term" value="P:L-leucine biosynthetic process"/>
    <property type="evidence" value="ECO:0007669"/>
    <property type="project" value="UniProtKB-UniRule"/>
</dbReference>
<dbReference type="Gene3D" id="3.30.160.270">
    <property type="match status" value="1"/>
</dbReference>
<dbReference type="RefSeq" id="WP_126998296.1">
    <property type="nucleotide sequence ID" value="NZ_CP034346.1"/>
</dbReference>
<reference evidence="14" key="1">
    <citation type="submission" date="2018-12" db="EMBL/GenBank/DDBJ databases">
        <title>Complete genome sequence of Paenibacillus sp. MBLB1234.</title>
        <authorList>
            <person name="Nam Y.-D."/>
            <person name="Kang J."/>
            <person name="Chung W.-H."/>
            <person name="Park Y.S."/>
        </authorList>
    </citation>
    <scope>NUCLEOTIDE SEQUENCE [LARGE SCALE GENOMIC DNA]</scope>
    <source>
        <strain evidence="14">MBLB1234</strain>
    </source>
</reference>
<comment type="subunit">
    <text evidence="11">Homodimer.</text>
</comment>
<dbReference type="NCBIfam" id="TIGR00973">
    <property type="entry name" value="leuA_bact"/>
    <property type="match status" value="1"/>
</dbReference>
<dbReference type="InterPro" id="IPR000891">
    <property type="entry name" value="PYR_CT"/>
</dbReference>
<proteinExistence type="inferred from homology"/>
<evidence type="ECO:0000256" key="4">
    <source>
        <dbReference type="ARBA" id="ARBA00018198"/>
    </source>
</evidence>
<dbReference type="AlphaFoldDB" id="A0A3Q9I8L8"/>
<feature type="binding site" evidence="11">
    <location>
        <position position="13"/>
    </location>
    <ligand>
        <name>Mn(2+)</name>
        <dbReference type="ChEBI" id="CHEBI:29035"/>
    </ligand>
</feature>
<comment type="catalytic activity">
    <reaction evidence="11">
        <text>3-methyl-2-oxobutanoate + acetyl-CoA + H2O = (2S)-2-isopropylmalate + CoA + H(+)</text>
        <dbReference type="Rhea" id="RHEA:21524"/>
        <dbReference type="ChEBI" id="CHEBI:1178"/>
        <dbReference type="ChEBI" id="CHEBI:11851"/>
        <dbReference type="ChEBI" id="CHEBI:15377"/>
        <dbReference type="ChEBI" id="CHEBI:15378"/>
        <dbReference type="ChEBI" id="CHEBI:57287"/>
        <dbReference type="ChEBI" id="CHEBI:57288"/>
        <dbReference type="EC" id="2.3.3.13"/>
    </reaction>
</comment>
<evidence type="ECO:0000256" key="3">
    <source>
        <dbReference type="ARBA" id="ARBA00012973"/>
    </source>
</evidence>
<dbReference type="PANTHER" id="PTHR10277">
    <property type="entry name" value="HOMOCITRATE SYNTHASE-RELATED"/>
    <property type="match status" value="1"/>
</dbReference>
<dbReference type="FunFam" id="3.20.20.70:FF:000010">
    <property type="entry name" value="2-isopropylmalate synthase"/>
    <property type="match status" value="1"/>
</dbReference>
<dbReference type="CDD" id="cd07940">
    <property type="entry name" value="DRE_TIM_IPMS"/>
    <property type="match status" value="1"/>
</dbReference>
<dbReference type="InterPro" id="IPR054691">
    <property type="entry name" value="LeuA/HCS_post-cat"/>
</dbReference>
<evidence type="ECO:0000256" key="1">
    <source>
        <dbReference type="ARBA" id="ARBA00004689"/>
    </source>
</evidence>
<dbReference type="Gene3D" id="3.20.20.70">
    <property type="entry name" value="Aldolase class I"/>
    <property type="match status" value="1"/>
</dbReference>
<dbReference type="Pfam" id="PF08502">
    <property type="entry name" value="LeuA_dimer"/>
    <property type="match status" value="1"/>
</dbReference>
<dbReference type="HAMAP" id="MF_01025">
    <property type="entry name" value="LeuA_type1"/>
    <property type="match status" value="1"/>
</dbReference>
<dbReference type="Gene3D" id="1.10.238.260">
    <property type="match status" value="1"/>
</dbReference>
<keyword evidence="9 11" id="KW-0464">Manganese</keyword>
<gene>
    <name evidence="11" type="primary">leuA</name>
    <name evidence="13" type="ORF">EI981_11670</name>
</gene>
<name>A0A3Q9I8L8_9BACL</name>